<organism evidence="1 2">
    <name type="scientific">Geotrichum galactomycetum</name>
    <dbReference type="NCBI Taxonomy" id="27317"/>
    <lineage>
        <taxon>Eukaryota</taxon>
        <taxon>Fungi</taxon>
        <taxon>Dikarya</taxon>
        <taxon>Ascomycota</taxon>
        <taxon>Saccharomycotina</taxon>
        <taxon>Dipodascomycetes</taxon>
        <taxon>Dipodascales</taxon>
        <taxon>Dipodascaceae</taxon>
        <taxon>Geotrichum</taxon>
    </lineage>
</organism>
<evidence type="ECO:0000313" key="1">
    <source>
        <dbReference type="EMBL" id="KAF5099961.1"/>
    </source>
</evidence>
<accession>A0ACB6V764</accession>
<evidence type="ECO:0000313" key="2">
    <source>
        <dbReference type="Proteomes" id="UP000744676"/>
    </source>
</evidence>
<dbReference type="Proteomes" id="UP000744676">
    <property type="component" value="Unassembled WGS sequence"/>
</dbReference>
<name>A0ACB6V764_9ASCO</name>
<gene>
    <name evidence="1" type="ORF">D0Z00_001441</name>
</gene>
<comment type="caution">
    <text evidence="1">The sequence shown here is derived from an EMBL/GenBank/DDBJ whole genome shotgun (WGS) entry which is preliminary data.</text>
</comment>
<sequence length="228" mass="25521">MTLNNQSQEEREDEDIQYEPYFESVVEQRLSNTFQGLLILGTMSRPLLVVLGLVPQAVLAGLFWIMGIGGLLHNGISEKLKFIFSDERYVLKSHPLLKVRKKYLYIFVLLELAGFAGEFGINQSVGGIGFPGVLLFFAVIGYFIPRFIPEPDMALLDQPTAEEFILENLRNPSSSSGHSDTEDSESAVSSAQASVRPVQARIEEGEEEYEMNKSLRYRSGPVHETENA</sequence>
<dbReference type="EMBL" id="QVQA01000027">
    <property type="protein sequence ID" value="KAF5099961.1"/>
    <property type="molecule type" value="Genomic_DNA"/>
</dbReference>
<protein>
    <submittedName>
        <fullName evidence="1">Uncharacterized protein</fullName>
    </submittedName>
</protein>
<keyword evidence="2" id="KW-1185">Reference proteome</keyword>
<proteinExistence type="predicted"/>
<reference evidence="1 2" key="1">
    <citation type="journal article" date="2020" name="Front. Microbiol.">
        <title>Phenotypic and Genetic Characterization of the Cheese Ripening Yeast Geotrichum candidum.</title>
        <authorList>
            <person name="Perkins V."/>
            <person name="Vignola S."/>
            <person name="Lessard M.H."/>
            <person name="Plante P.L."/>
            <person name="Corbeil J."/>
            <person name="Dugat-Bony E."/>
            <person name="Frenette M."/>
            <person name="Labrie S."/>
        </authorList>
    </citation>
    <scope>NUCLEOTIDE SEQUENCE [LARGE SCALE GENOMIC DNA]</scope>
    <source>
        <strain evidence="1 2">LMA-1147</strain>
    </source>
</reference>